<proteinExistence type="predicted"/>
<organism evidence="2 3">
    <name type="scientific">Tegillarca granosa</name>
    <name type="common">Malaysian cockle</name>
    <name type="synonym">Anadara granosa</name>
    <dbReference type="NCBI Taxonomy" id="220873"/>
    <lineage>
        <taxon>Eukaryota</taxon>
        <taxon>Metazoa</taxon>
        <taxon>Spiralia</taxon>
        <taxon>Lophotrochozoa</taxon>
        <taxon>Mollusca</taxon>
        <taxon>Bivalvia</taxon>
        <taxon>Autobranchia</taxon>
        <taxon>Pteriomorphia</taxon>
        <taxon>Arcoida</taxon>
        <taxon>Arcoidea</taxon>
        <taxon>Arcidae</taxon>
        <taxon>Tegillarca</taxon>
    </lineage>
</organism>
<keyword evidence="3" id="KW-1185">Reference proteome</keyword>
<dbReference type="InterPro" id="IPR036365">
    <property type="entry name" value="PGBD-like_sf"/>
</dbReference>
<dbReference type="InterPro" id="IPR036366">
    <property type="entry name" value="PGBDSf"/>
</dbReference>
<dbReference type="Gene3D" id="1.10.101.10">
    <property type="entry name" value="PGBD-like superfamily/PGBD"/>
    <property type="match status" value="1"/>
</dbReference>
<evidence type="ECO:0000256" key="1">
    <source>
        <dbReference type="SAM" id="MobiDB-lite"/>
    </source>
</evidence>
<gene>
    <name evidence="2" type="ORF">KUTeg_009546</name>
</gene>
<sequence>MLKFGLHAQKTHCFGNRLFQRMAGLPQTGELDRRTIRKMRSPRCGVKDFTPPRNQPSNLQLPEPYRTIGNTTKEIFR</sequence>
<reference evidence="2 3" key="1">
    <citation type="submission" date="2022-12" db="EMBL/GenBank/DDBJ databases">
        <title>Chromosome-level genome of Tegillarca granosa.</title>
        <authorList>
            <person name="Kim J."/>
        </authorList>
    </citation>
    <scope>NUCLEOTIDE SEQUENCE [LARGE SCALE GENOMIC DNA]</scope>
    <source>
        <strain evidence="2">Teg-2019</strain>
        <tissue evidence="2">Adductor muscle</tissue>
    </source>
</reference>
<dbReference type="SUPFAM" id="SSF47090">
    <property type="entry name" value="PGBD-like"/>
    <property type="match status" value="1"/>
</dbReference>
<accession>A0ABQ9F468</accession>
<protein>
    <submittedName>
        <fullName evidence="2">Uncharacterized protein</fullName>
    </submittedName>
</protein>
<evidence type="ECO:0000313" key="3">
    <source>
        <dbReference type="Proteomes" id="UP001217089"/>
    </source>
</evidence>
<dbReference type="EMBL" id="JARBDR010000440">
    <property type="protein sequence ID" value="KAJ8312173.1"/>
    <property type="molecule type" value="Genomic_DNA"/>
</dbReference>
<feature type="compositionally biased region" description="Polar residues" evidence="1">
    <location>
        <begin position="68"/>
        <end position="77"/>
    </location>
</feature>
<comment type="caution">
    <text evidence="2">The sequence shown here is derived from an EMBL/GenBank/DDBJ whole genome shotgun (WGS) entry which is preliminary data.</text>
</comment>
<name>A0ABQ9F468_TEGGR</name>
<evidence type="ECO:0000313" key="2">
    <source>
        <dbReference type="EMBL" id="KAJ8312173.1"/>
    </source>
</evidence>
<feature type="region of interest" description="Disordered" evidence="1">
    <location>
        <begin position="43"/>
        <end position="77"/>
    </location>
</feature>
<dbReference type="Proteomes" id="UP001217089">
    <property type="component" value="Unassembled WGS sequence"/>
</dbReference>